<dbReference type="InterPro" id="IPR004014">
    <property type="entry name" value="ATPase_P-typ_cation-transptr_N"/>
</dbReference>
<comment type="caution">
    <text evidence="3">The sequence shown here is derived from an EMBL/GenBank/DDBJ whole genome shotgun (WGS) entry which is preliminary data.</text>
</comment>
<proteinExistence type="predicted"/>
<feature type="region of interest" description="Disordered" evidence="1">
    <location>
        <begin position="91"/>
        <end position="146"/>
    </location>
</feature>
<feature type="compositionally biased region" description="Low complexity" evidence="1">
    <location>
        <begin position="95"/>
        <end position="106"/>
    </location>
</feature>
<sequence>MASLPLKQWGPHVPDQWKAQLTWLAAYPRHALCRREEVVERSWRRRQPLLRTLEKTQPALIAAAIEDECFVAIVVDAFLFGLSFRRSAPPSVWISTTDSRSSSSSSAAERRFDTQEELGRERSAFSSSVGVREKKRERERERMGEKDGLKEAVDMEAVLKEAVDLNIPLEEVFENLRCAREGLTTQQAEERLEIFGHNKLEEKKVHISVAHSHTPPFFFFFFPGV</sequence>
<protein>
    <recommendedName>
        <fullName evidence="2">Cation-transporting P-type ATPase N-terminal domain-containing protein</fullName>
    </recommendedName>
</protein>
<dbReference type="EMBL" id="AMZH03029552">
    <property type="protein sequence ID" value="RRT33241.1"/>
    <property type="molecule type" value="Genomic_DNA"/>
</dbReference>
<dbReference type="InterPro" id="IPR023298">
    <property type="entry name" value="ATPase_P-typ_TM_dom_sf"/>
</dbReference>
<gene>
    <name evidence="3" type="ORF">B296_00057247</name>
</gene>
<evidence type="ECO:0000313" key="4">
    <source>
        <dbReference type="Proteomes" id="UP000287651"/>
    </source>
</evidence>
<dbReference type="AlphaFoldDB" id="A0A426X1A4"/>
<dbReference type="Proteomes" id="UP000287651">
    <property type="component" value="Unassembled WGS sequence"/>
</dbReference>
<evidence type="ECO:0000256" key="1">
    <source>
        <dbReference type="SAM" id="MobiDB-lite"/>
    </source>
</evidence>
<accession>A0A426X1A4</accession>
<feature type="compositionally biased region" description="Basic and acidic residues" evidence="1">
    <location>
        <begin position="131"/>
        <end position="146"/>
    </location>
</feature>
<feature type="domain" description="Cation-transporting P-type ATPase N-terminal" evidence="2">
    <location>
        <begin position="167"/>
        <end position="204"/>
    </location>
</feature>
<organism evidence="3 4">
    <name type="scientific">Ensete ventricosum</name>
    <name type="common">Abyssinian banana</name>
    <name type="synonym">Musa ensete</name>
    <dbReference type="NCBI Taxonomy" id="4639"/>
    <lineage>
        <taxon>Eukaryota</taxon>
        <taxon>Viridiplantae</taxon>
        <taxon>Streptophyta</taxon>
        <taxon>Embryophyta</taxon>
        <taxon>Tracheophyta</taxon>
        <taxon>Spermatophyta</taxon>
        <taxon>Magnoliopsida</taxon>
        <taxon>Liliopsida</taxon>
        <taxon>Zingiberales</taxon>
        <taxon>Musaceae</taxon>
        <taxon>Ensete</taxon>
    </lineage>
</organism>
<name>A0A426X1A4_ENSVE</name>
<feature type="compositionally biased region" description="Basic and acidic residues" evidence="1">
    <location>
        <begin position="108"/>
        <end position="123"/>
    </location>
</feature>
<dbReference type="Pfam" id="PF00690">
    <property type="entry name" value="Cation_ATPase_N"/>
    <property type="match status" value="1"/>
</dbReference>
<dbReference type="SUPFAM" id="SSF81665">
    <property type="entry name" value="Calcium ATPase, transmembrane domain M"/>
    <property type="match status" value="1"/>
</dbReference>
<evidence type="ECO:0000313" key="3">
    <source>
        <dbReference type="EMBL" id="RRT33241.1"/>
    </source>
</evidence>
<evidence type="ECO:0000259" key="2">
    <source>
        <dbReference type="Pfam" id="PF00690"/>
    </source>
</evidence>
<reference evidence="3 4" key="1">
    <citation type="journal article" date="2014" name="Agronomy (Basel)">
        <title>A Draft Genome Sequence for Ensete ventricosum, the Drought-Tolerant Tree Against Hunger.</title>
        <authorList>
            <person name="Harrison J."/>
            <person name="Moore K.A."/>
            <person name="Paszkiewicz K."/>
            <person name="Jones T."/>
            <person name="Grant M."/>
            <person name="Ambacheew D."/>
            <person name="Muzemil S."/>
            <person name="Studholme D.J."/>
        </authorList>
    </citation>
    <scope>NUCLEOTIDE SEQUENCE [LARGE SCALE GENOMIC DNA]</scope>
</reference>